<feature type="domain" description="Ig-like" evidence="14">
    <location>
        <begin position="575"/>
        <end position="658"/>
    </location>
</feature>
<dbReference type="PRINTS" id="PR01472">
    <property type="entry name" value="ICAMVCAM1"/>
</dbReference>
<organism evidence="15 16">
    <name type="scientific">Anas zonorhyncha</name>
    <name type="common">Eastern spot-billed duck</name>
    <dbReference type="NCBI Taxonomy" id="75864"/>
    <lineage>
        <taxon>Eukaryota</taxon>
        <taxon>Metazoa</taxon>
        <taxon>Chordata</taxon>
        <taxon>Craniata</taxon>
        <taxon>Vertebrata</taxon>
        <taxon>Euteleostomi</taxon>
        <taxon>Archelosauria</taxon>
        <taxon>Archosauria</taxon>
        <taxon>Dinosauria</taxon>
        <taxon>Saurischia</taxon>
        <taxon>Theropoda</taxon>
        <taxon>Coelurosauria</taxon>
        <taxon>Aves</taxon>
        <taxon>Neognathae</taxon>
        <taxon>Galloanserae</taxon>
        <taxon>Anseriformes</taxon>
        <taxon>Anatidae</taxon>
        <taxon>Anatinae</taxon>
        <taxon>Anas</taxon>
    </lineage>
</organism>
<dbReference type="InterPro" id="IPR013783">
    <property type="entry name" value="Ig-like_fold"/>
</dbReference>
<keyword evidence="3 13" id="KW-0812">Transmembrane</keyword>
<feature type="compositionally biased region" description="Low complexity" evidence="12">
    <location>
        <begin position="23"/>
        <end position="38"/>
    </location>
</feature>
<dbReference type="Gene3D" id="2.60.40.10">
    <property type="entry name" value="Immunoglobulins"/>
    <property type="match status" value="5"/>
</dbReference>
<evidence type="ECO:0000256" key="11">
    <source>
        <dbReference type="ARBA" id="ARBA00023319"/>
    </source>
</evidence>
<dbReference type="InterPro" id="IPR036179">
    <property type="entry name" value="Ig-like_dom_sf"/>
</dbReference>
<keyword evidence="11" id="KW-0393">Immunoglobulin domain</keyword>
<dbReference type="PANTHER" id="PTHR13771:SF9">
    <property type="entry name" value="INTERCELLULAR ADHESION MOLECULE 5"/>
    <property type="match status" value="1"/>
</dbReference>
<comment type="similarity">
    <text evidence="2">Belongs to the immunoglobulin superfamily. ICAM family.</text>
</comment>
<feature type="region of interest" description="Disordered" evidence="12">
    <location>
        <begin position="1"/>
        <end position="183"/>
    </location>
</feature>
<keyword evidence="10" id="KW-0325">Glycoprotein</keyword>
<evidence type="ECO:0000256" key="4">
    <source>
        <dbReference type="ARBA" id="ARBA00022729"/>
    </source>
</evidence>
<sequence length="732" mass="79790">MGQENCPLPGWESSGAGGLWGCPTAPGRGPAARGNPGAEVPTAPEFPGGGREGLGLCRAHKAPARREHSEDPEPATPVRTESPNRSRCRCPWRAQSGAIPVRTESPIGSTPVRTESPNRSRYRCARRARSPWEPKFSETPSGPIPVRTDCSDRPHPGAHGDPPTPSPRSLPGVPGAPKQPGAGAMRPAALPLLLCAVNMLAGQLHAFFKVFIEPPEPVVEYGGTVRLKCGTTCQDPSATGNLETSFYKHQLEASGPNEKVVELRNITEWSSNILCYYSCMGTRKMVSATLIAYRPLEQAVLEPVPQLEVGESHELVCRVPRVAPVRNLTVILHRGATTLHTATFKDNDKNEPQDVVVRHLVTAERGDQGQNITCQALLDLQPSNVRFNTTSSPRVLDVYDFPEDPQLEMSETNLETGEKFNISCSVQDVFPAPRFELSLAGHPLSARVTEDGLRAVAEVSHAQQGQFEVVCSVRVGPKKRRQQTLVHVYSHPQPQLNVNNSVLKEGTEVSGGCVLPPGHSPELQLQVTAGPRVLATWGPSPLGFTWNVSEEDNGTEVLCEARMPASKKNPKKSVPVVLIVTAKPKLDDRGCPSSQNWTEGENVTLRCQARGNPRPHVVCKKDGTTLIPGQWHTAKRAHTGMFQCEASNALGRDKRDITVWVQYHDVNVGLIVVLVLVVLGALAFAGITYGIYYRKKKMREYQLQKEQQRMEMQKLRPEETVGVNGSAPGSQP</sequence>
<keyword evidence="4" id="KW-0732">Signal</keyword>
<feature type="region of interest" description="Disordered" evidence="12">
    <location>
        <begin position="708"/>
        <end position="732"/>
    </location>
</feature>
<keyword evidence="8 13" id="KW-0472">Membrane</keyword>
<dbReference type="Pfam" id="PF03921">
    <property type="entry name" value="ICAM_N"/>
    <property type="match status" value="1"/>
</dbReference>
<dbReference type="InterPro" id="IPR007110">
    <property type="entry name" value="Ig-like_dom"/>
</dbReference>
<dbReference type="CDD" id="cd00096">
    <property type="entry name" value="Ig"/>
    <property type="match status" value="1"/>
</dbReference>
<dbReference type="InterPro" id="IPR013768">
    <property type="entry name" value="ICAM_N"/>
</dbReference>
<dbReference type="Ensembl" id="ENSAZOT00000006105.1">
    <property type="protein sequence ID" value="ENSAZOP00000005713.1"/>
    <property type="gene ID" value="ENSAZOG00000003666.1"/>
</dbReference>
<dbReference type="Pfam" id="PF13927">
    <property type="entry name" value="Ig_3"/>
    <property type="match status" value="1"/>
</dbReference>
<dbReference type="GO" id="GO:0005178">
    <property type="term" value="F:integrin binding"/>
    <property type="evidence" value="ECO:0007669"/>
    <property type="project" value="InterPro"/>
</dbReference>
<dbReference type="AlphaFoldDB" id="A0A8B9UBP9"/>
<proteinExistence type="inferred from homology"/>
<dbReference type="Proteomes" id="UP000694549">
    <property type="component" value="Unplaced"/>
</dbReference>
<feature type="compositionally biased region" description="Polar residues" evidence="12">
    <location>
        <begin position="106"/>
        <end position="117"/>
    </location>
</feature>
<dbReference type="FunFam" id="2.60.40.10:FF:000641">
    <property type="entry name" value="Intercellular adhesion molecule 1"/>
    <property type="match status" value="1"/>
</dbReference>
<protein>
    <recommendedName>
        <fullName evidence="14">Ig-like domain-containing protein</fullName>
    </recommendedName>
</protein>
<name>A0A8B9UBP9_9AVES</name>
<evidence type="ECO:0000256" key="7">
    <source>
        <dbReference type="ARBA" id="ARBA00022989"/>
    </source>
</evidence>
<reference evidence="15" key="1">
    <citation type="submission" date="2025-08" db="UniProtKB">
        <authorList>
            <consortium name="Ensembl"/>
        </authorList>
    </citation>
    <scope>IDENTIFICATION</scope>
</reference>
<dbReference type="GO" id="GO:0005886">
    <property type="term" value="C:plasma membrane"/>
    <property type="evidence" value="ECO:0007669"/>
    <property type="project" value="TreeGrafter"/>
</dbReference>
<evidence type="ECO:0000256" key="8">
    <source>
        <dbReference type="ARBA" id="ARBA00023136"/>
    </source>
</evidence>
<dbReference type="SUPFAM" id="SSF48726">
    <property type="entry name" value="Immunoglobulin"/>
    <property type="match status" value="4"/>
</dbReference>
<dbReference type="Pfam" id="PF21146">
    <property type="entry name" value="ICAM1_3_5_D2"/>
    <property type="match status" value="1"/>
</dbReference>
<evidence type="ECO:0000256" key="10">
    <source>
        <dbReference type="ARBA" id="ARBA00023180"/>
    </source>
</evidence>
<dbReference type="GO" id="GO:0098609">
    <property type="term" value="P:cell-cell adhesion"/>
    <property type="evidence" value="ECO:0007669"/>
    <property type="project" value="InterPro"/>
</dbReference>
<evidence type="ECO:0000256" key="13">
    <source>
        <dbReference type="SAM" id="Phobius"/>
    </source>
</evidence>
<accession>A0A8B9UBP9</accession>
<keyword evidence="6" id="KW-0130">Cell adhesion</keyword>
<evidence type="ECO:0000256" key="1">
    <source>
        <dbReference type="ARBA" id="ARBA00004479"/>
    </source>
</evidence>
<reference evidence="15" key="2">
    <citation type="submission" date="2025-09" db="UniProtKB">
        <authorList>
            <consortium name="Ensembl"/>
        </authorList>
    </citation>
    <scope>IDENTIFICATION</scope>
</reference>
<dbReference type="InterPro" id="IPR003987">
    <property type="entry name" value="ICAM_VCAM_N"/>
</dbReference>
<feature type="transmembrane region" description="Helical" evidence="13">
    <location>
        <begin position="668"/>
        <end position="692"/>
    </location>
</feature>
<feature type="compositionally biased region" description="Basic residues" evidence="12">
    <location>
        <begin position="120"/>
        <end position="129"/>
    </location>
</feature>
<dbReference type="InterPro" id="IPR047012">
    <property type="entry name" value="ICAM_VCAM"/>
</dbReference>
<evidence type="ECO:0000256" key="5">
    <source>
        <dbReference type="ARBA" id="ARBA00022737"/>
    </source>
</evidence>
<evidence type="ECO:0000256" key="2">
    <source>
        <dbReference type="ARBA" id="ARBA00005925"/>
    </source>
</evidence>
<dbReference type="PROSITE" id="PS50835">
    <property type="entry name" value="IG_LIKE"/>
    <property type="match status" value="1"/>
</dbReference>
<evidence type="ECO:0000256" key="12">
    <source>
        <dbReference type="SAM" id="MobiDB-lite"/>
    </source>
</evidence>
<evidence type="ECO:0000256" key="3">
    <source>
        <dbReference type="ARBA" id="ARBA00022692"/>
    </source>
</evidence>
<evidence type="ECO:0000313" key="15">
    <source>
        <dbReference type="Ensembl" id="ENSAZOP00000005713.1"/>
    </source>
</evidence>
<keyword evidence="16" id="KW-1185">Reference proteome</keyword>
<evidence type="ECO:0000259" key="14">
    <source>
        <dbReference type="PROSITE" id="PS50835"/>
    </source>
</evidence>
<keyword evidence="9" id="KW-1015">Disulfide bond</keyword>
<keyword evidence="5" id="KW-0677">Repeat</keyword>
<evidence type="ECO:0000313" key="16">
    <source>
        <dbReference type="Proteomes" id="UP000694549"/>
    </source>
</evidence>
<comment type="subcellular location">
    <subcellularLocation>
        <location evidence="1">Membrane</location>
        <topology evidence="1">Single-pass type I membrane protein</topology>
    </subcellularLocation>
</comment>
<evidence type="ECO:0000256" key="6">
    <source>
        <dbReference type="ARBA" id="ARBA00022889"/>
    </source>
</evidence>
<evidence type="ECO:0000256" key="9">
    <source>
        <dbReference type="ARBA" id="ARBA00023157"/>
    </source>
</evidence>
<dbReference type="PANTHER" id="PTHR13771">
    <property type="entry name" value="INTERCELLULAR ADHESION MOLECULE"/>
    <property type="match status" value="1"/>
</dbReference>
<feature type="compositionally biased region" description="Basic and acidic residues" evidence="12">
    <location>
        <begin position="708"/>
        <end position="719"/>
    </location>
</feature>
<dbReference type="InterPro" id="IPR048679">
    <property type="entry name" value="ICAM1_3_5_D2"/>
</dbReference>
<keyword evidence="7 13" id="KW-1133">Transmembrane helix</keyword>